<keyword evidence="1" id="KW-0732">Signal</keyword>
<dbReference type="RefSeq" id="WP_127905899.1">
    <property type="nucleotide sequence ID" value="NZ_RQXX01000002.1"/>
</dbReference>
<evidence type="ECO:0000313" key="2">
    <source>
        <dbReference type="EMBL" id="RVV98668.1"/>
    </source>
</evidence>
<dbReference type="Proteomes" id="UP000285908">
    <property type="component" value="Unassembled WGS sequence"/>
</dbReference>
<feature type="signal peptide" evidence="1">
    <location>
        <begin position="1"/>
        <end position="19"/>
    </location>
</feature>
<dbReference type="PROSITE" id="PS51257">
    <property type="entry name" value="PROKAR_LIPOPROTEIN"/>
    <property type="match status" value="1"/>
</dbReference>
<gene>
    <name evidence="2" type="ORF">EKE94_07095</name>
</gene>
<sequence>MRLISLSTLAALAACPVAADELDTQAVALFEAAFSDDICPLYFDDPAAPERYDITRGEGEGTLTVFAFTCDFGAYNRVDAFVIQTNLDGLHVASFAQPALDLTYTDENNTMESELAHLGIAGYETTATLINAAVDERTGQIVTQEKWRGVGDAMSAGTWDLTLQGYVLRDYEVDASYDGELNPVSLLKNGQPVD</sequence>
<accession>A0A438AJ10</accession>
<evidence type="ECO:0000256" key="1">
    <source>
        <dbReference type="SAM" id="SignalP"/>
    </source>
</evidence>
<organism evidence="2 3">
    <name type="scientific">Mesobaculum littorinae</name>
    <dbReference type="NCBI Taxonomy" id="2486419"/>
    <lineage>
        <taxon>Bacteria</taxon>
        <taxon>Pseudomonadati</taxon>
        <taxon>Pseudomonadota</taxon>
        <taxon>Alphaproteobacteria</taxon>
        <taxon>Rhodobacterales</taxon>
        <taxon>Roseobacteraceae</taxon>
        <taxon>Mesobaculum</taxon>
    </lineage>
</organism>
<comment type="caution">
    <text evidence="2">The sequence shown here is derived from an EMBL/GenBank/DDBJ whole genome shotgun (WGS) entry which is preliminary data.</text>
</comment>
<name>A0A438AJ10_9RHOB</name>
<dbReference type="OrthoDB" id="7863791at2"/>
<reference evidence="2 3" key="1">
    <citation type="submission" date="2018-11" db="EMBL/GenBank/DDBJ databases">
        <title>Mesobaculum littorinae gen. nov., sp. nov., isolated from Littorina scabra that represents a novel genus of the order Rhodobacteraceae.</title>
        <authorList>
            <person name="Li F."/>
        </authorList>
    </citation>
    <scope>NUCLEOTIDE SEQUENCE [LARGE SCALE GENOMIC DNA]</scope>
    <source>
        <strain evidence="2 3">M0103</strain>
    </source>
</reference>
<protein>
    <submittedName>
        <fullName evidence="2">Uncharacterized protein</fullName>
    </submittedName>
</protein>
<proteinExistence type="predicted"/>
<dbReference type="AlphaFoldDB" id="A0A438AJ10"/>
<feature type="chain" id="PRO_5019490150" evidence="1">
    <location>
        <begin position="20"/>
        <end position="194"/>
    </location>
</feature>
<keyword evidence="3" id="KW-1185">Reference proteome</keyword>
<evidence type="ECO:0000313" key="3">
    <source>
        <dbReference type="Proteomes" id="UP000285908"/>
    </source>
</evidence>
<dbReference type="EMBL" id="RQXX01000002">
    <property type="protein sequence ID" value="RVV98668.1"/>
    <property type="molecule type" value="Genomic_DNA"/>
</dbReference>